<dbReference type="InterPro" id="IPR005825">
    <property type="entry name" value="Ribosomal_uL24_CS"/>
</dbReference>
<dbReference type="GO" id="GO:1990904">
    <property type="term" value="C:ribonucleoprotein complex"/>
    <property type="evidence" value="ECO:0007669"/>
    <property type="project" value="UniProtKB-KW"/>
</dbReference>
<dbReference type="SUPFAM" id="SSF50104">
    <property type="entry name" value="Translation proteins SH3-like domain"/>
    <property type="match status" value="1"/>
</dbReference>
<keyword evidence="2 5" id="KW-0689">Ribosomal protein</keyword>
<evidence type="ECO:0000313" key="8">
    <source>
        <dbReference type="Proteomes" id="UP000230007"/>
    </source>
</evidence>
<dbReference type="Pfam" id="PF17136">
    <property type="entry name" value="ribosomal_L24"/>
    <property type="match status" value="1"/>
</dbReference>
<comment type="function">
    <text evidence="5">One of the proteins that surrounds the polypeptide exit tunnel on the outside of the subunit.</text>
</comment>
<dbReference type="Gene3D" id="2.30.30.30">
    <property type="match status" value="1"/>
</dbReference>
<dbReference type="GO" id="GO:0003735">
    <property type="term" value="F:structural constituent of ribosome"/>
    <property type="evidence" value="ECO:0007669"/>
    <property type="project" value="InterPro"/>
</dbReference>
<comment type="subunit">
    <text evidence="5">Part of the 50S ribosomal subunit.</text>
</comment>
<dbReference type="PROSITE" id="PS01108">
    <property type="entry name" value="RIBOSOMAL_L24"/>
    <property type="match status" value="1"/>
</dbReference>
<protein>
    <recommendedName>
        <fullName evidence="4 5">Large ribosomal subunit protein uL24</fullName>
    </recommendedName>
</protein>
<organism evidence="7 8">
    <name type="scientific">Candidatus Colwellbacteria bacterium CG23_combo_of_CG06-09_8_20_14_all_42_19</name>
    <dbReference type="NCBI Taxonomy" id="1974541"/>
    <lineage>
        <taxon>Bacteria</taxon>
        <taxon>Candidatus Colwelliibacteriota</taxon>
    </lineage>
</organism>
<comment type="similarity">
    <text evidence="1 5">Belongs to the universal ribosomal protein uL24 family.</text>
</comment>
<dbReference type="PANTHER" id="PTHR12903">
    <property type="entry name" value="MITOCHONDRIAL RIBOSOMAL PROTEIN L24"/>
    <property type="match status" value="1"/>
</dbReference>
<evidence type="ECO:0000313" key="7">
    <source>
        <dbReference type="EMBL" id="PIP46439.1"/>
    </source>
</evidence>
<dbReference type="Proteomes" id="UP000230007">
    <property type="component" value="Unassembled WGS sequence"/>
</dbReference>
<dbReference type="InterPro" id="IPR057264">
    <property type="entry name" value="Ribosomal_uL24_C"/>
</dbReference>
<dbReference type="NCBIfam" id="TIGR01079">
    <property type="entry name" value="rplX_bact"/>
    <property type="match status" value="1"/>
</dbReference>
<accession>A0A2H0AM04</accession>
<evidence type="ECO:0000256" key="3">
    <source>
        <dbReference type="ARBA" id="ARBA00023274"/>
    </source>
</evidence>
<evidence type="ECO:0000259" key="6">
    <source>
        <dbReference type="Pfam" id="PF17136"/>
    </source>
</evidence>
<reference evidence="7 8" key="1">
    <citation type="submission" date="2017-09" db="EMBL/GenBank/DDBJ databases">
        <title>Depth-based differentiation of microbial function through sediment-hosted aquifers and enrichment of novel symbionts in the deep terrestrial subsurface.</title>
        <authorList>
            <person name="Probst A.J."/>
            <person name="Ladd B."/>
            <person name="Jarett J.K."/>
            <person name="Geller-Mcgrath D.E."/>
            <person name="Sieber C.M."/>
            <person name="Emerson J.B."/>
            <person name="Anantharaman K."/>
            <person name="Thomas B.C."/>
            <person name="Malmstrom R."/>
            <person name="Stieglmeier M."/>
            <person name="Klingl A."/>
            <person name="Woyke T."/>
            <person name="Ryan C.M."/>
            <person name="Banfield J.F."/>
        </authorList>
    </citation>
    <scope>NUCLEOTIDE SEQUENCE [LARGE SCALE GENOMIC DNA]</scope>
    <source>
        <strain evidence="7">CG23_combo_of_CG06-09_8_20_14_all_42_19</strain>
    </source>
</reference>
<evidence type="ECO:0000256" key="4">
    <source>
        <dbReference type="ARBA" id="ARBA00035206"/>
    </source>
</evidence>
<comment type="caution">
    <text evidence="7">The sequence shown here is derived from an EMBL/GenBank/DDBJ whole genome shotgun (WGS) entry which is preliminary data.</text>
</comment>
<evidence type="ECO:0000256" key="5">
    <source>
        <dbReference type="HAMAP-Rule" id="MF_01326"/>
    </source>
</evidence>
<dbReference type="GO" id="GO:0005840">
    <property type="term" value="C:ribosome"/>
    <property type="evidence" value="ECO:0007669"/>
    <property type="project" value="UniProtKB-KW"/>
</dbReference>
<dbReference type="GO" id="GO:0019843">
    <property type="term" value="F:rRNA binding"/>
    <property type="evidence" value="ECO:0007669"/>
    <property type="project" value="UniProtKB-UniRule"/>
</dbReference>
<sequence length="101" mass="11239">MKIKKGDKISIIKGEDRGKSGKVIKAIPQKYKVIIEGLNLIKKTVKPKKQGEHGQVVNIPSPISVANIKLICRVCGKITRVGFRLVGLKKERYCKKCKAIN</sequence>
<dbReference type="GO" id="GO:0006412">
    <property type="term" value="P:translation"/>
    <property type="evidence" value="ECO:0007669"/>
    <property type="project" value="UniProtKB-UniRule"/>
</dbReference>
<dbReference type="InterPro" id="IPR041988">
    <property type="entry name" value="Ribosomal_uL24_KOW"/>
</dbReference>
<dbReference type="InterPro" id="IPR014722">
    <property type="entry name" value="Rib_uL2_dom2"/>
</dbReference>
<evidence type="ECO:0000256" key="2">
    <source>
        <dbReference type="ARBA" id="ARBA00022980"/>
    </source>
</evidence>
<dbReference type="InterPro" id="IPR003256">
    <property type="entry name" value="Ribosomal_uL24"/>
</dbReference>
<keyword evidence="5" id="KW-0699">rRNA-binding</keyword>
<name>A0A2H0AM04_9BACT</name>
<keyword evidence="5" id="KW-0694">RNA-binding</keyword>
<keyword evidence="3 5" id="KW-0687">Ribonucleoprotein</keyword>
<dbReference type="HAMAP" id="MF_01326_B">
    <property type="entry name" value="Ribosomal_uL24_B"/>
    <property type="match status" value="1"/>
</dbReference>
<gene>
    <name evidence="5 7" type="primary">rplX</name>
    <name evidence="7" type="ORF">COX15_00590</name>
</gene>
<comment type="function">
    <text evidence="5">One of two assembly initiator proteins, it binds directly to the 5'-end of the 23S rRNA, where it nucleates assembly of the 50S subunit.</text>
</comment>
<feature type="domain" description="Large ribosomal subunit protein uL24 C-terminal" evidence="6">
    <location>
        <begin position="38"/>
        <end position="100"/>
    </location>
</feature>
<dbReference type="CDD" id="cd06089">
    <property type="entry name" value="KOW_RPL26"/>
    <property type="match status" value="1"/>
</dbReference>
<dbReference type="InterPro" id="IPR008991">
    <property type="entry name" value="Translation_prot_SH3-like_sf"/>
</dbReference>
<dbReference type="EMBL" id="PCSK01000012">
    <property type="protein sequence ID" value="PIP46439.1"/>
    <property type="molecule type" value="Genomic_DNA"/>
</dbReference>
<proteinExistence type="inferred from homology"/>
<dbReference type="AlphaFoldDB" id="A0A2H0AM04"/>
<evidence type="ECO:0000256" key="1">
    <source>
        <dbReference type="ARBA" id="ARBA00010618"/>
    </source>
</evidence>